<dbReference type="SUPFAM" id="SSF47413">
    <property type="entry name" value="lambda repressor-like DNA-binding domains"/>
    <property type="match status" value="1"/>
</dbReference>
<accession>A0A3E3HZW2</accession>
<dbReference type="AlphaFoldDB" id="A0A3E3HZW2"/>
<keyword evidence="1" id="KW-0238">DNA-binding</keyword>
<dbReference type="GO" id="GO:0005506">
    <property type="term" value="F:iron ion binding"/>
    <property type="evidence" value="ECO:0007669"/>
    <property type="project" value="InterPro"/>
</dbReference>
<dbReference type="Proteomes" id="UP000260812">
    <property type="component" value="Unassembled WGS sequence"/>
</dbReference>
<protein>
    <submittedName>
        <fullName evidence="3">Helix-turn-helix domain-containing protein</fullName>
    </submittedName>
</protein>
<dbReference type="CDD" id="cd00093">
    <property type="entry name" value="HTH_XRE"/>
    <property type="match status" value="1"/>
</dbReference>
<name>A0A3E3HZW2_9FIRM</name>
<dbReference type="PANTHER" id="PTHR46558:SF11">
    <property type="entry name" value="HTH-TYPE TRANSCRIPTIONAL REGULATOR XRE"/>
    <property type="match status" value="1"/>
</dbReference>
<dbReference type="PANTHER" id="PTHR46558">
    <property type="entry name" value="TRACRIPTIONAL REGULATORY PROTEIN-RELATED-RELATED"/>
    <property type="match status" value="1"/>
</dbReference>
<sequence length="194" mass="21727">MDHYITGNAIRELREKKKITQKSLAQTLGVSDKTISKWETGKGYPDISLLEPLAAALDISVAELLSGDYVTNQNKMGNMLRSVFYVCPVCGNVIHTLGKCVVSCCGITLPAQEAEETDDAHSFLIEQVEDESFVTVAHEMSKAHHISFLAWVTSNKLELLKLYPEQNAEGRFRLRGHGLLYLYCNKHGLMKRKL</sequence>
<proteinExistence type="predicted"/>
<dbReference type="InterPro" id="IPR010982">
    <property type="entry name" value="Lambda_DNA-bd_dom_sf"/>
</dbReference>
<reference evidence="3" key="1">
    <citation type="submission" date="2018-08" db="EMBL/GenBank/DDBJ databases">
        <title>A genome reference for cultivated species of the human gut microbiota.</title>
        <authorList>
            <person name="Zou Y."/>
            <person name="Xue W."/>
            <person name="Luo G."/>
        </authorList>
    </citation>
    <scope>NUCLEOTIDE SEQUENCE [LARGE SCALE GENOMIC DNA]</scope>
    <source>
        <strain evidence="3">TF05-5AC</strain>
    </source>
</reference>
<evidence type="ECO:0000256" key="1">
    <source>
        <dbReference type="ARBA" id="ARBA00023125"/>
    </source>
</evidence>
<evidence type="ECO:0000313" key="3">
    <source>
        <dbReference type="EMBL" id="RGE57474.1"/>
    </source>
</evidence>
<organism evidence="3 4">
    <name type="scientific">Eisenbergiella massiliensis</name>
    <dbReference type="NCBI Taxonomy" id="1720294"/>
    <lineage>
        <taxon>Bacteria</taxon>
        <taxon>Bacillati</taxon>
        <taxon>Bacillota</taxon>
        <taxon>Clostridia</taxon>
        <taxon>Lachnospirales</taxon>
        <taxon>Lachnospiraceae</taxon>
        <taxon>Eisenbergiella</taxon>
    </lineage>
</organism>
<dbReference type="Gene3D" id="2.60.40.730">
    <property type="entry name" value="SOR catalytic domain"/>
    <property type="match status" value="1"/>
</dbReference>
<dbReference type="SUPFAM" id="SSF49367">
    <property type="entry name" value="Superoxide reductase-like"/>
    <property type="match status" value="1"/>
</dbReference>
<dbReference type="RefSeq" id="WP_117545186.1">
    <property type="nucleotide sequence ID" value="NZ_JBKUNB010000026.1"/>
</dbReference>
<dbReference type="GO" id="GO:0003677">
    <property type="term" value="F:DNA binding"/>
    <property type="evidence" value="ECO:0007669"/>
    <property type="project" value="UniProtKB-KW"/>
</dbReference>
<dbReference type="Pfam" id="PF01381">
    <property type="entry name" value="HTH_3"/>
    <property type="match status" value="1"/>
</dbReference>
<dbReference type="GeneID" id="97988919"/>
<dbReference type="InterPro" id="IPR036073">
    <property type="entry name" value="Desulfoferrodoxin_Fe-bd_dom_sf"/>
</dbReference>
<dbReference type="PROSITE" id="PS50943">
    <property type="entry name" value="HTH_CROC1"/>
    <property type="match status" value="1"/>
</dbReference>
<comment type="caution">
    <text evidence="3">The sequence shown here is derived from an EMBL/GenBank/DDBJ whole genome shotgun (WGS) entry which is preliminary data.</text>
</comment>
<evidence type="ECO:0000313" key="4">
    <source>
        <dbReference type="Proteomes" id="UP000260812"/>
    </source>
</evidence>
<dbReference type="GO" id="GO:0016491">
    <property type="term" value="F:oxidoreductase activity"/>
    <property type="evidence" value="ECO:0007669"/>
    <property type="project" value="InterPro"/>
</dbReference>
<dbReference type="EMBL" id="QVLV01000015">
    <property type="protein sequence ID" value="RGE57474.1"/>
    <property type="molecule type" value="Genomic_DNA"/>
</dbReference>
<gene>
    <name evidence="3" type="ORF">DXC51_19095</name>
</gene>
<keyword evidence="4" id="KW-1185">Reference proteome</keyword>
<dbReference type="Gene3D" id="1.10.260.40">
    <property type="entry name" value="lambda repressor-like DNA-binding domains"/>
    <property type="match status" value="1"/>
</dbReference>
<evidence type="ECO:0000259" key="2">
    <source>
        <dbReference type="PROSITE" id="PS50943"/>
    </source>
</evidence>
<dbReference type="InterPro" id="IPR001387">
    <property type="entry name" value="Cro/C1-type_HTH"/>
</dbReference>
<dbReference type="SMART" id="SM00530">
    <property type="entry name" value="HTH_XRE"/>
    <property type="match status" value="1"/>
</dbReference>
<feature type="domain" description="HTH cro/C1-type" evidence="2">
    <location>
        <begin position="10"/>
        <end position="64"/>
    </location>
</feature>